<dbReference type="EC" id="3.4.24.-" evidence="13"/>
<evidence type="ECO:0000256" key="8">
    <source>
        <dbReference type="RuleBase" id="RU004447"/>
    </source>
</evidence>
<dbReference type="InterPro" id="IPR011765">
    <property type="entry name" value="Pept_M16_N"/>
</dbReference>
<dbReference type="GO" id="GO:0006508">
    <property type="term" value="P:proteolysis"/>
    <property type="evidence" value="ECO:0007669"/>
    <property type="project" value="UniProtKB-KW"/>
</dbReference>
<sequence>MIRLLLIALTATGIATASSAQIEVTTHTLDNGMDIVVIPDNRAPVVTHMVWYRVGAADEPPGKSGIAHYLEHLMFKGTEAIPDGEFSDIIAANGGEENAFTSQDYTGYFQRIAADRLALVMELEADRMQNLVISEDSWLAERDVILEERRSRVDASPGAMLAEQRTAALYMNHPYSTPIIGWEHEIDMLTRQDALDFYDLYYAPNNAILIVAGDVEPDEVIALAEEHYGPAEPSDSLPERVRPQEPPQLSPRRLSYTDPRVRQPYIVRSYLATERDAGAQDEAAALSILADLLGGGVTSVLNEDLVLDQQIALSAGAFYGGTALDTTSFGFFVVPTVDTSLEDAEAALDASLARFLEEGPDPEALERIKVQVRASEIYARDSLQGLARTFGTALTSGLAVEDVLSWPDTLAAVTEEDVMTAARNLLDLRRSVTASLLQPDVEPEPVSVTTQTIEADDEEQSE</sequence>
<dbReference type="PROSITE" id="PS00143">
    <property type="entry name" value="INSULINASE"/>
    <property type="match status" value="1"/>
</dbReference>
<dbReference type="PANTHER" id="PTHR43690">
    <property type="entry name" value="NARDILYSIN"/>
    <property type="match status" value="1"/>
</dbReference>
<proteinExistence type="inferred from homology"/>
<evidence type="ECO:0000256" key="7">
    <source>
        <dbReference type="ARBA" id="ARBA00023049"/>
    </source>
</evidence>
<evidence type="ECO:0000256" key="4">
    <source>
        <dbReference type="ARBA" id="ARBA00022723"/>
    </source>
</evidence>
<keyword evidence="3 13" id="KW-0645">Protease</keyword>
<evidence type="ECO:0000313" key="14">
    <source>
        <dbReference type="Proteomes" id="UP000244932"/>
    </source>
</evidence>
<keyword evidence="14" id="KW-1185">Reference proteome</keyword>
<evidence type="ECO:0000256" key="9">
    <source>
        <dbReference type="SAM" id="MobiDB-lite"/>
    </source>
</evidence>
<dbReference type="Gene3D" id="3.30.830.10">
    <property type="entry name" value="Metalloenzyme, LuxS/M16 peptidase-like"/>
    <property type="match status" value="2"/>
</dbReference>
<keyword evidence="4" id="KW-0479">Metal-binding</keyword>
<feature type="region of interest" description="Disordered" evidence="9">
    <location>
        <begin position="440"/>
        <end position="462"/>
    </location>
</feature>
<feature type="domain" description="Peptidase M16 C-terminal" evidence="12">
    <location>
        <begin position="189"/>
        <end position="369"/>
    </location>
</feature>
<evidence type="ECO:0000256" key="10">
    <source>
        <dbReference type="SAM" id="SignalP"/>
    </source>
</evidence>
<keyword evidence="5 13" id="KW-0378">Hydrolase</keyword>
<dbReference type="Pfam" id="PF00675">
    <property type="entry name" value="Peptidase_M16"/>
    <property type="match status" value="1"/>
</dbReference>
<dbReference type="InterPro" id="IPR050626">
    <property type="entry name" value="Peptidase_M16"/>
</dbReference>
<evidence type="ECO:0000256" key="1">
    <source>
        <dbReference type="ARBA" id="ARBA00001947"/>
    </source>
</evidence>
<dbReference type="Pfam" id="PF05193">
    <property type="entry name" value="Peptidase_M16_C"/>
    <property type="match status" value="1"/>
</dbReference>
<keyword evidence="7" id="KW-0482">Metalloprotease</keyword>
<feature type="domain" description="Peptidase M16 N-terminal" evidence="11">
    <location>
        <begin position="36"/>
        <end position="181"/>
    </location>
</feature>
<dbReference type="SUPFAM" id="SSF63411">
    <property type="entry name" value="LuxS/MPP-like metallohydrolase"/>
    <property type="match status" value="2"/>
</dbReference>
<evidence type="ECO:0000259" key="12">
    <source>
        <dbReference type="Pfam" id="PF05193"/>
    </source>
</evidence>
<feature type="region of interest" description="Disordered" evidence="9">
    <location>
        <begin position="229"/>
        <end position="255"/>
    </location>
</feature>
<evidence type="ECO:0000313" key="13">
    <source>
        <dbReference type="EMBL" id="SPF28457.1"/>
    </source>
</evidence>
<feature type="chain" id="PRO_5015343034" evidence="10">
    <location>
        <begin position="21"/>
        <end position="462"/>
    </location>
</feature>
<evidence type="ECO:0000256" key="3">
    <source>
        <dbReference type="ARBA" id="ARBA00022670"/>
    </source>
</evidence>
<dbReference type="InterPro" id="IPR007863">
    <property type="entry name" value="Peptidase_M16_C"/>
</dbReference>
<evidence type="ECO:0000256" key="5">
    <source>
        <dbReference type="ARBA" id="ARBA00022801"/>
    </source>
</evidence>
<dbReference type="InterPro" id="IPR011249">
    <property type="entry name" value="Metalloenz_LuxS/M16"/>
</dbReference>
<reference evidence="13 14" key="1">
    <citation type="submission" date="2018-03" db="EMBL/GenBank/DDBJ databases">
        <authorList>
            <person name="Keele B.F."/>
        </authorList>
    </citation>
    <scope>NUCLEOTIDE SEQUENCE [LARGE SCALE GENOMIC DNA]</scope>
    <source>
        <strain evidence="13 14">CeCT 8812</strain>
    </source>
</reference>
<organism evidence="13 14">
    <name type="scientific">Pontivivens insulae</name>
    <dbReference type="NCBI Taxonomy" id="1639689"/>
    <lineage>
        <taxon>Bacteria</taxon>
        <taxon>Pseudomonadati</taxon>
        <taxon>Pseudomonadota</taxon>
        <taxon>Alphaproteobacteria</taxon>
        <taxon>Rhodobacterales</taxon>
        <taxon>Paracoccaceae</taxon>
        <taxon>Pontivivens</taxon>
    </lineage>
</organism>
<dbReference type="Proteomes" id="UP000244932">
    <property type="component" value="Unassembled WGS sequence"/>
</dbReference>
<dbReference type="AlphaFoldDB" id="A0A2R8A892"/>
<keyword evidence="6" id="KW-0862">Zinc</keyword>
<dbReference type="GO" id="GO:0004222">
    <property type="term" value="F:metalloendopeptidase activity"/>
    <property type="evidence" value="ECO:0007669"/>
    <property type="project" value="InterPro"/>
</dbReference>
<dbReference type="EMBL" id="OMKW01000001">
    <property type="protein sequence ID" value="SPF28457.1"/>
    <property type="molecule type" value="Genomic_DNA"/>
</dbReference>
<dbReference type="GO" id="GO:0046872">
    <property type="term" value="F:metal ion binding"/>
    <property type="evidence" value="ECO:0007669"/>
    <property type="project" value="UniProtKB-KW"/>
</dbReference>
<comment type="cofactor">
    <cofactor evidence="1">
        <name>Zn(2+)</name>
        <dbReference type="ChEBI" id="CHEBI:29105"/>
    </cofactor>
</comment>
<name>A0A2R8A892_9RHOB</name>
<evidence type="ECO:0000259" key="11">
    <source>
        <dbReference type="Pfam" id="PF00675"/>
    </source>
</evidence>
<dbReference type="PANTHER" id="PTHR43690:SF17">
    <property type="entry name" value="PROTEIN YHJJ"/>
    <property type="match status" value="1"/>
</dbReference>
<gene>
    <name evidence="13" type="ORF">POI8812_00758</name>
</gene>
<accession>A0A2R8A892</accession>
<evidence type="ECO:0000256" key="6">
    <source>
        <dbReference type="ARBA" id="ARBA00022833"/>
    </source>
</evidence>
<feature type="signal peptide" evidence="10">
    <location>
        <begin position="1"/>
        <end position="20"/>
    </location>
</feature>
<dbReference type="InterPro" id="IPR001431">
    <property type="entry name" value="Pept_M16_Zn_BS"/>
</dbReference>
<protein>
    <submittedName>
        <fullName evidence="13">Putative zinc protease</fullName>
        <ecNumber evidence="13">3.4.24.-</ecNumber>
    </submittedName>
</protein>
<comment type="similarity">
    <text evidence="2 8">Belongs to the peptidase M16 family.</text>
</comment>
<evidence type="ECO:0000256" key="2">
    <source>
        <dbReference type="ARBA" id="ARBA00007261"/>
    </source>
</evidence>
<keyword evidence="10" id="KW-0732">Signal</keyword>